<comment type="caution">
    <text evidence="3">The sequence shown here is derived from an EMBL/GenBank/DDBJ whole genome shotgun (WGS) entry which is preliminary data.</text>
</comment>
<keyword evidence="4" id="KW-1185">Reference proteome</keyword>
<accession>A0A2K3QHQ4</accession>
<organism evidence="3 4">
    <name type="scientific">Tolypocladium capitatum</name>
    <dbReference type="NCBI Taxonomy" id="45235"/>
    <lineage>
        <taxon>Eukaryota</taxon>
        <taxon>Fungi</taxon>
        <taxon>Dikarya</taxon>
        <taxon>Ascomycota</taxon>
        <taxon>Pezizomycotina</taxon>
        <taxon>Sordariomycetes</taxon>
        <taxon>Hypocreomycetidae</taxon>
        <taxon>Hypocreales</taxon>
        <taxon>Ophiocordycipitaceae</taxon>
        <taxon>Tolypocladium</taxon>
    </lineage>
</organism>
<keyword evidence="1" id="KW-0175">Coiled coil</keyword>
<dbReference type="STRING" id="45235.A0A2K3QHQ4"/>
<sequence>MSSSIPDFQALLVPMQLDAFVLNPAVCGTGEEGDTTAHICPITQPNYTFLRLQNFLIQSDVQNHADLHKTAPAEVNSRMMDLGARPVPQPLRHRHGVYVHWTLPRFYRSGVSSSETVPEGRRRRERLRHGVGAAPPGAKQGVNNTPDFVQPPTRWVVVRKLDLDSIQPEESKPAFAEREYEAWVVESDHLWSLDDIPLDADLQTDLAPFVTGHAGSDINIEEQAEVFIGRKTPLAKWMLDDPNNLDAQPPNISLLRSGNQLFADFQMHNSNVFSVLDNFEYVNEEEKTQYLSHAKANYYLLGWHWKDDVDPLWNSTQTTDHRVSLDSLFMKIQGAIQNPGDWGDWLDETSPLRAFCHGAMYDVTWDHDKKPATVPADQCNARIRDQTQAAVSVGTTPMDALISYCHARKGQGDIDKLEEDILALESLLHARDDGVEAQREAKDTVYNWSFNRSPGGSHYHFSGQDQSDKQPVEPERPAVLELRELNQTQSLLDGCSAAMTQYRWDMFSLWWKFMSDVGNSGDGEDKSKTEEFRKAVDDLSERINGLQGRMQHLQQKVDDLLNPPDGSQNLLATAKAASMPVFYRSNDPTVLIGGIPSGWPLDYLDNVAVRAPFQTIPAGDPSSLPAALKDLSALLQKKLPDVLKAPADALVAEFYLIRPGGGDSGTAPEGKFYPQFHDTAASDGSWRDQWGDRQPWFPLYAEWEAEYTHVPFNYWKLDEHTARLSVNETVRYGITVPSADGQDQPPPLWQALADEQRDKGLDTRMLSGRVLILPQPSFSLGVKIAQLFDDTPPEILDKYLSSKDREDLRNNVSKLSYLSSPLSSFTGGLVTLAEGSHIKPENKIVSPEGESSSAIAAAVNGAAGLTAPNIELIQGQSASTPYAALANFLDSEWCPFKPVTHGQFRYVRCHAASLALLLTLCRFRKLNIIDKFGQSLVPIDQEPRVNGPPPLYPCISDFYEPQTIKLEDGKEYANTVLQDNAGQCEFLQLPPQINQNARLNAAFVKRIADDPKDERERFRSPKAPAGGSRSRGPATWRPASEWENPIWGWVITNFANYGIQLFLPDGTFYREVRFGGPLGTLNAPKWLPFSPDENMQPTPETRQLDALVDKLVDPAYLRGFWYMITTAQEKLPAAPNAYAQFLNSIVGKPLALVNTGWSLELDAPPFVVQSTKSKVTEPERQLTEPAGSESQKDFYQFQVRLGNRDAAYDGLVGYFDTTAPGTDELNLDYIKTFFAPEKDNITPLKPLDTGEYPLFTPFWEPPYPIEAPYDDPTRQVQPVDFDDRRNARMSVFGAIVDPFTPAHAYSSLLPSSELLLPTWTWQRAMDTMTAFFHAGPLTVPLNDVPSYNPAQKLTTQNARDIPKRDIQLLSLGSGDWSWFEPYAVEGEGDGQPVFNPFGIEKRGDLTKPGFQGGPYTAIEGFLQLRNPILMPKESTTR</sequence>
<evidence type="ECO:0000256" key="1">
    <source>
        <dbReference type="SAM" id="Coils"/>
    </source>
</evidence>
<dbReference type="OrthoDB" id="2992173at2759"/>
<name>A0A2K3QHQ4_9HYPO</name>
<evidence type="ECO:0000313" key="3">
    <source>
        <dbReference type="EMBL" id="PNY27035.1"/>
    </source>
</evidence>
<reference evidence="3 4" key="1">
    <citation type="submission" date="2017-08" db="EMBL/GenBank/DDBJ databases">
        <title>Harnessing the power of phylogenomics to disentangle the directionality and signatures of interkingdom host jumping in the parasitic fungal genus Tolypocladium.</title>
        <authorList>
            <person name="Quandt C.A."/>
            <person name="Patterson W."/>
            <person name="Spatafora J.W."/>
        </authorList>
    </citation>
    <scope>NUCLEOTIDE SEQUENCE [LARGE SCALE GENOMIC DNA]</scope>
    <source>
        <strain evidence="3 4">CBS 113982</strain>
    </source>
</reference>
<gene>
    <name evidence="3" type="ORF">TCAP_03023</name>
</gene>
<evidence type="ECO:0000256" key="2">
    <source>
        <dbReference type="SAM" id="MobiDB-lite"/>
    </source>
</evidence>
<protein>
    <submittedName>
        <fullName evidence="3">Uncharacterized protein</fullName>
    </submittedName>
</protein>
<evidence type="ECO:0000313" key="4">
    <source>
        <dbReference type="Proteomes" id="UP000236621"/>
    </source>
</evidence>
<dbReference type="EMBL" id="NRSZ01000466">
    <property type="protein sequence ID" value="PNY27035.1"/>
    <property type="molecule type" value="Genomic_DNA"/>
</dbReference>
<proteinExistence type="predicted"/>
<feature type="coiled-coil region" evidence="1">
    <location>
        <begin position="529"/>
        <end position="556"/>
    </location>
</feature>
<dbReference type="Proteomes" id="UP000236621">
    <property type="component" value="Unassembled WGS sequence"/>
</dbReference>
<feature type="region of interest" description="Disordered" evidence="2">
    <location>
        <begin position="1011"/>
        <end position="1037"/>
    </location>
</feature>